<name>A0ABW5Z047_9SPHI</name>
<organism evidence="1 2">
    <name type="scientific">Sphingobacterium anhuiense</name>
    <dbReference type="NCBI Taxonomy" id="493780"/>
    <lineage>
        <taxon>Bacteria</taxon>
        <taxon>Pseudomonadati</taxon>
        <taxon>Bacteroidota</taxon>
        <taxon>Sphingobacteriia</taxon>
        <taxon>Sphingobacteriales</taxon>
        <taxon>Sphingobacteriaceae</taxon>
        <taxon>Sphingobacterium</taxon>
    </lineage>
</organism>
<protein>
    <submittedName>
        <fullName evidence="1">Uncharacterized protein</fullName>
    </submittedName>
</protein>
<keyword evidence="2" id="KW-1185">Reference proteome</keyword>
<sequence length="161" mass="18845">MIEKNIVQKIIREVVLIALGLENRIYIKDLSAHLYWMEKSQFNFGEEYIAKDITIRDLIRMSFAELGVEIEFCGRGELEKGVIIDIDEERLDLLKIDKEYIKFGQTVVKIEDRSSVSIDVNPTIEKHLVQQYIGHFETEIHFDNLIKEVIMSNLMIVKKQS</sequence>
<evidence type="ECO:0000313" key="2">
    <source>
        <dbReference type="Proteomes" id="UP001597509"/>
    </source>
</evidence>
<dbReference type="Gene3D" id="3.90.25.10">
    <property type="entry name" value="UDP-galactose 4-epimerase, domain 1"/>
    <property type="match status" value="1"/>
</dbReference>
<proteinExistence type="predicted"/>
<dbReference type="EMBL" id="JBHUPE010000008">
    <property type="protein sequence ID" value="MFD2906084.1"/>
    <property type="molecule type" value="Genomic_DNA"/>
</dbReference>
<dbReference type="RefSeq" id="WP_380923096.1">
    <property type="nucleotide sequence ID" value="NZ_JBHUPE010000008.1"/>
</dbReference>
<dbReference type="Proteomes" id="UP001597509">
    <property type="component" value="Unassembled WGS sequence"/>
</dbReference>
<gene>
    <name evidence="1" type="ORF">ACFS6I_19300</name>
</gene>
<comment type="caution">
    <text evidence="1">The sequence shown here is derived from an EMBL/GenBank/DDBJ whole genome shotgun (WGS) entry which is preliminary data.</text>
</comment>
<accession>A0ABW5Z047</accession>
<reference evidence="2" key="1">
    <citation type="journal article" date="2019" name="Int. J. Syst. Evol. Microbiol.">
        <title>The Global Catalogue of Microorganisms (GCM) 10K type strain sequencing project: providing services to taxonomists for standard genome sequencing and annotation.</title>
        <authorList>
            <consortium name="The Broad Institute Genomics Platform"/>
            <consortium name="The Broad Institute Genome Sequencing Center for Infectious Disease"/>
            <person name="Wu L."/>
            <person name="Ma J."/>
        </authorList>
    </citation>
    <scope>NUCLEOTIDE SEQUENCE [LARGE SCALE GENOMIC DNA]</scope>
    <source>
        <strain evidence="2">KCTC 22209</strain>
    </source>
</reference>
<evidence type="ECO:0000313" key="1">
    <source>
        <dbReference type="EMBL" id="MFD2906084.1"/>
    </source>
</evidence>